<dbReference type="GO" id="GO:0008859">
    <property type="term" value="F:exoribonuclease II activity"/>
    <property type="evidence" value="ECO:0007669"/>
    <property type="project" value="UniProtKB-UniRule"/>
</dbReference>
<sequence>MINRDSILDCMHKESYKPLSYHELKAVFGIKDVDEDIKFSKIVGKLEKEGEIVKTRAGKFGLPEMMNLVKGIIHISKKGFGVLVPDKAGLGEVFVYGKKLNGAMHNDRVMVRIQEKGYNGQRPEGTVIRILARNTRELVGTFTKGRHLLQVVPDDSRQIYPIYVKASRKWKAKEGDKVLVRISSWPERDKVAEGKIVEVLGRKGEAGVDLKVLAKKHGLRLEFPDNVMEEARNVAVEVNAEEISRRRDLREWRMVTIDGEDAKDLDDAVSIEKTSKGYKLGVHIADVSHYVKEDCKLDREAFKRGTSVYLIDKVLPMLPVELSNNICSLNPQVERLAISCIMDIDSWGQVVDYEIVKSVIQINERMTYSDVNRILADNPPALKERYGELVEDFFLMKELSDILRRSRLNRGMLDFDFPESKVIVDEEGFPLEVKRAERGPGEMLIEDFMIKANEVVAEHLHNLGLPVLYRVHEKPDEEAISELNKVLAVFGHKIKGHKVSPMLFQGILADIKGQPEEQMISLMILRSMKHASYLPEPRGHFGLASPYYCHFTSPIRRYPDLIVHRVLSSLLDGGMTTRKKSSLEKKMTIYGEQSSLQEMKAEEAERELLDVKKAQYMSQFVGDEFSARISSVQAFGFFVALENTVEGLVHISSIADDYYLFSDRTYTLRGRHSGRKFAIGDQVRVQLVRVDVDEGKIDFELLQDE</sequence>
<evidence type="ECO:0000256" key="4">
    <source>
        <dbReference type="ARBA" id="ARBA00022722"/>
    </source>
</evidence>
<dbReference type="OrthoDB" id="9764149at2"/>
<dbReference type="STRING" id="335541.Swol_0280"/>
<dbReference type="HAMAP" id="MF_01895">
    <property type="entry name" value="RNase_R"/>
    <property type="match status" value="1"/>
</dbReference>
<dbReference type="InterPro" id="IPR003029">
    <property type="entry name" value="S1_domain"/>
</dbReference>
<dbReference type="SMART" id="SM00955">
    <property type="entry name" value="RNB"/>
    <property type="match status" value="1"/>
</dbReference>
<dbReference type="Gene3D" id="2.40.50.140">
    <property type="entry name" value="Nucleic acid-binding proteins"/>
    <property type="match status" value="2"/>
</dbReference>
<evidence type="ECO:0000313" key="11">
    <source>
        <dbReference type="Proteomes" id="UP000001968"/>
    </source>
</evidence>
<comment type="catalytic activity">
    <reaction evidence="1 8">
        <text>Exonucleolytic cleavage in the 3'- to 5'-direction to yield nucleoside 5'-phosphates.</text>
        <dbReference type="EC" id="3.1.13.1"/>
    </reaction>
</comment>
<dbReference type="AlphaFoldDB" id="Q0B076"/>
<evidence type="ECO:0000259" key="9">
    <source>
        <dbReference type="PROSITE" id="PS50126"/>
    </source>
</evidence>
<dbReference type="InterPro" id="IPR004476">
    <property type="entry name" value="RNase_II/RNase_R"/>
</dbReference>
<evidence type="ECO:0000256" key="6">
    <source>
        <dbReference type="ARBA" id="ARBA00022839"/>
    </source>
</evidence>
<dbReference type="PANTHER" id="PTHR23355">
    <property type="entry name" value="RIBONUCLEASE"/>
    <property type="match status" value="1"/>
</dbReference>
<evidence type="ECO:0000256" key="1">
    <source>
        <dbReference type="ARBA" id="ARBA00001849"/>
    </source>
</evidence>
<dbReference type="HOGENOM" id="CLU_002333_4_1_9"/>
<comment type="similarity">
    <text evidence="8">Belongs to the RNR ribonuclease family. RNase R subfamily.</text>
</comment>
<feature type="domain" description="S1 motif" evidence="9">
    <location>
        <begin position="622"/>
        <end position="702"/>
    </location>
</feature>
<evidence type="ECO:0000256" key="8">
    <source>
        <dbReference type="HAMAP-Rule" id="MF_01895"/>
    </source>
</evidence>
<name>Q0B076_SYNWW</name>
<keyword evidence="11" id="KW-1185">Reference proteome</keyword>
<comment type="function">
    <text evidence="8">3'-5' exoribonuclease that releases 5'-nucleoside monophosphates and is involved in maturation of structured RNAs.</text>
</comment>
<evidence type="ECO:0000256" key="5">
    <source>
        <dbReference type="ARBA" id="ARBA00022801"/>
    </source>
</evidence>
<keyword evidence="3 8" id="KW-0963">Cytoplasm</keyword>
<dbReference type="PROSITE" id="PS50126">
    <property type="entry name" value="S1"/>
    <property type="match status" value="1"/>
</dbReference>
<dbReference type="EC" id="3.1.13.1" evidence="8"/>
<dbReference type="CDD" id="cd04471">
    <property type="entry name" value="S1_RNase_R"/>
    <property type="match status" value="1"/>
</dbReference>
<keyword evidence="5 8" id="KW-0378">Hydrolase</keyword>
<dbReference type="Proteomes" id="UP000001968">
    <property type="component" value="Chromosome"/>
</dbReference>
<dbReference type="InterPro" id="IPR013223">
    <property type="entry name" value="RNase_B_OB_dom"/>
</dbReference>
<dbReference type="RefSeq" id="WP_011639737.1">
    <property type="nucleotide sequence ID" value="NC_008346.1"/>
</dbReference>
<proteinExistence type="inferred from homology"/>
<gene>
    <name evidence="8" type="primary">rnr</name>
    <name evidence="10" type="ordered locus">Swol_0280</name>
</gene>
<organism evidence="10 11">
    <name type="scientific">Syntrophomonas wolfei subsp. wolfei (strain DSM 2245B / Goettingen)</name>
    <dbReference type="NCBI Taxonomy" id="335541"/>
    <lineage>
        <taxon>Bacteria</taxon>
        <taxon>Bacillati</taxon>
        <taxon>Bacillota</taxon>
        <taxon>Clostridia</taxon>
        <taxon>Eubacteriales</taxon>
        <taxon>Syntrophomonadaceae</taxon>
        <taxon>Syntrophomonas</taxon>
    </lineage>
</organism>
<dbReference type="GO" id="GO:0006402">
    <property type="term" value="P:mRNA catabolic process"/>
    <property type="evidence" value="ECO:0007669"/>
    <property type="project" value="TreeGrafter"/>
</dbReference>
<protein>
    <recommendedName>
        <fullName evidence="8">Ribonuclease R</fullName>
        <shortName evidence="8">RNase R</shortName>
        <ecNumber evidence="8">3.1.13.1</ecNumber>
    </recommendedName>
</protein>
<dbReference type="GO" id="GO:0005829">
    <property type="term" value="C:cytosol"/>
    <property type="evidence" value="ECO:0007669"/>
    <property type="project" value="TreeGrafter"/>
</dbReference>
<dbReference type="NCBIfam" id="TIGR00358">
    <property type="entry name" value="3_prime_RNase"/>
    <property type="match status" value="1"/>
</dbReference>
<dbReference type="InterPro" id="IPR001900">
    <property type="entry name" value="RNase_II/R"/>
</dbReference>
<dbReference type="EMBL" id="CP000448">
    <property type="protein sequence ID" value="ABI67628.1"/>
    <property type="molecule type" value="Genomic_DNA"/>
</dbReference>
<dbReference type="Pfam" id="PF00773">
    <property type="entry name" value="RNB"/>
    <property type="match status" value="1"/>
</dbReference>
<reference evidence="11" key="1">
    <citation type="journal article" date="2010" name="Environ. Microbiol.">
        <title>The genome of Syntrophomonas wolfei: new insights into syntrophic metabolism and biohydrogen production.</title>
        <authorList>
            <person name="Sieber J.R."/>
            <person name="Sims D.R."/>
            <person name="Han C."/>
            <person name="Kim E."/>
            <person name="Lykidis A."/>
            <person name="Lapidus A.L."/>
            <person name="McDonnald E."/>
            <person name="Rohlin L."/>
            <person name="Culley D.E."/>
            <person name="Gunsalus R."/>
            <person name="McInerney M.J."/>
        </authorList>
    </citation>
    <scope>NUCLEOTIDE SEQUENCE [LARGE SCALE GENOMIC DNA]</scope>
    <source>
        <strain evidence="11">DSM 2245B / Goettingen</strain>
    </source>
</reference>
<evidence type="ECO:0000256" key="2">
    <source>
        <dbReference type="ARBA" id="ARBA00004496"/>
    </source>
</evidence>
<dbReference type="InterPro" id="IPR012340">
    <property type="entry name" value="NA-bd_OB-fold"/>
</dbReference>
<dbReference type="InterPro" id="IPR011129">
    <property type="entry name" value="CSD"/>
</dbReference>
<evidence type="ECO:0000256" key="3">
    <source>
        <dbReference type="ARBA" id="ARBA00022490"/>
    </source>
</evidence>
<dbReference type="GO" id="GO:0003723">
    <property type="term" value="F:RNA binding"/>
    <property type="evidence" value="ECO:0007669"/>
    <property type="project" value="UniProtKB-UniRule"/>
</dbReference>
<comment type="subcellular location">
    <subcellularLocation>
        <location evidence="2 8">Cytoplasm</location>
    </subcellularLocation>
</comment>
<dbReference type="InterPro" id="IPR050180">
    <property type="entry name" value="RNR_Ribonuclease"/>
</dbReference>
<dbReference type="SMART" id="SM00357">
    <property type="entry name" value="CSP"/>
    <property type="match status" value="1"/>
</dbReference>
<accession>Q0B076</accession>
<dbReference type="SUPFAM" id="SSF50249">
    <property type="entry name" value="Nucleic acid-binding proteins"/>
    <property type="match status" value="3"/>
</dbReference>
<keyword evidence="7 8" id="KW-0694">RNA-binding</keyword>
<dbReference type="Pfam" id="PF08206">
    <property type="entry name" value="OB_RNB"/>
    <property type="match status" value="1"/>
</dbReference>
<dbReference type="InterPro" id="IPR040476">
    <property type="entry name" value="CSD2"/>
</dbReference>
<dbReference type="PANTHER" id="PTHR23355:SF9">
    <property type="entry name" value="DIS3-LIKE EXONUCLEASE 2"/>
    <property type="match status" value="1"/>
</dbReference>
<keyword evidence="4 8" id="KW-0540">Nuclease</keyword>
<dbReference type="NCBIfam" id="TIGR02063">
    <property type="entry name" value="RNase_R"/>
    <property type="match status" value="1"/>
</dbReference>
<dbReference type="SMART" id="SM00316">
    <property type="entry name" value="S1"/>
    <property type="match status" value="1"/>
</dbReference>
<dbReference type="Pfam" id="PF17876">
    <property type="entry name" value="CSD2"/>
    <property type="match status" value="1"/>
</dbReference>
<dbReference type="InterPro" id="IPR011805">
    <property type="entry name" value="RNase_R"/>
</dbReference>
<evidence type="ECO:0000313" key="10">
    <source>
        <dbReference type="EMBL" id="ABI67628.1"/>
    </source>
</evidence>
<dbReference type="Pfam" id="PF00575">
    <property type="entry name" value="S1"/>
    <property type="match status" value="1"/>
</dbReference>
<dbReference type="KEGG" id="swo:Swol_0280"/>
<dbReference type="eggNOG" id="COG0557">
    <property type="taxonomic scope" value="Bacteria"/>
</dbReference>
<keyword evidence="6 8" id="KW-0269">Exonuclease</keyword>
<evidence type="ECO:0000256" key="7">
    <source>
        <dbReference type="ARBA" id="ARBA00022884"/>
    </source>
</evidence>